<dbReference type="Gene3D" id="1.20.1250.20">
    <property type="entry name" value="MFS general substrate transporter like domains"/>
    <property type="match status" value="1"/>
</dbReference>
<feature type="transmembrane region" description="Helical" evidence="1">
    <location>
        <begin position="47"/>
        <end position="67"/>
    </location>
</feature>
<dbReference type="InterPro" id="IPR036259">
    <property type="entry name" value="MFS_trans_sf"/>
</dbReference>
<evidence type="ECO:0000313" key="2">
    <source>
        <dbReference type="EMBL" id="KKT57244.1"/>
    </source>
</evidence>
<organism evidence="2 3">
    <name type="scientific">Candidatus Gottesmanbacteria bacterium GW2011_GWA1_44_24b</name>
    <dbReference type="NCBI Taxonomy" id="1618437"/>
    <lineage>
        <taxon>Bacteria</taxon>
        <taxon>Candidatus Gottesmaniibacteriota</taxon>
    </lineage>
</organism>
<dbReference type="Pfam" id="PF07690">
    <property type="entry name" value="MFS_1"/>
    <property type="match status" value="1"/>
</dbReference>
<evidence type="ECO:0000256" key="1">
    <source>
        <dbReference type="SAM" id="Phobius"/>
    </source>
</evidence>
<reference evidence="2 3" key="1">
    <citation type="journal article" date="2015" name="Nature">
        <title>rRNA introns, odd ribosomes, and small enigmatic genomes across a large radiation of phyla.</title>
        <authorList>
            <person name="Brown C.T."/>
            <person name="Hug L.A."/>
            <person name="Thomas B.C."/>
            <person name="Sharon I."/>
            <person name="Castelle C.J."/>
            <person name="Singh A."/>
            <person name="Wilkins M.J."/>
            <person name="Williams K.H."/>
            <person name="Banfield J.F."/>
        </authorList>
    </citation>
    <scope>NUCLEOTIDE SEQUENCE [LARGE SCALE GENOMIC DNA]</scope>
</reference>
<dbReference type="CDD" id="cd06174">
    <property type="entry name" value="MFS"/>
    <property type="match status" value="1"/>
</dbReference>
<comment type="caution">
    <text evidence="2">The sequence shown here is derived from an EMBL/GenBank/DDBJ whole genome shotgun (WGS) entry which is preliminary data.</text>
</comment>
<name>A0A0G1LBF1_9BACT</name>
<accession>A0A0G1LBF1</accession>
<dbReference type="EMBL" id="LCIQ01000070">
    <property type="protein sequence ID" value="KKT57244.1"/>
    <property type="molecule type" value="Genomic_DNA"/>
</dbReference>
<dbReference type="GO" id="GO:0022857">
    <property type="term" value="F:transmembrane transporter activity"/>
    <property type="evidence" value="ECO:0007669"/>
    <property type="project" value="InterPro"/>
</dbReference>
<proteinExistence type="predicted"/>
<dbReference type="AlphaFoldDB" id="A0A0G1LBF1"/>
<dbReference type="InterPro" id="IPR053160">
    <property type="entry name" value="MFS_DHA3_Transporter"/>
</dbReference>
<feature type="transmembrane region" description="Helical" evidence="1">
    <location>
        <begin position="15"/>
        <end position="35"/>
    </location>
</feature>
<dbReference type="SUPFAM" id="SSF103473">
    <property type="entry name" value="MFS general substrate transporter"/>
    <property type="match status" value="1"/>
</dbReference>
<protein>
    <recommendedName>
        <fullName evidence="4">Major facilitator superfamily (MFS) profile domain-containing protein</fullName>
    </recommendedName>
</protein>
<dbReference type="Proteomes" id="UP000034521">
    <property type="component" value="Unassembled WGS sequence"/>
</dbReference>
<dbReference type="PANTHER" id="PTHR23530">
    <property type="entry name" value="TRANSPORT PROTEIN-RELATED"/>
    <property type="match status" value="1"/>
</dbReference>
<dbReference type="InterPro" id="IPR011701">
    <property type="entry name" value="MFS"/>
</dbReference>
<evidence type="ECO:0008006" key="4">
    <source>
        <dbReference type="Google" id="ProtNLM"/>
    </source>
</evidence>
<dbReference type="PANTHER" id="PTHR23530:SF1">
    <property type="entry name" value="PERMEASE, MAJOR FACILITATOR SUPERFAMILY-RELATED"/>
    <property type="match status" value="1"/>
</dbReference>
<feature type="transmembrane region" description="Helical" evidence="1">
    <location>
        <begin position="87"/>
        <end position="109"/>
    </location>
</feature>
<evidence type="ECO:0000313" key="3">
    <source>
        <dbReference type="Proteomes" id="UP000034521"/>
    </source>
</evidence>
<sequence>MHRNDLGIYPRNMRVFYLVDTFRAMWFVTSVWVVFERQFLTLSQLTFVEAFIVGVTLLTQLPTGAFADLFGKRRAMIIGGLLYSASMWFYSFSTTFPMFLVYAVMMGMAQAFIDGTREALLYDTLKQDHEEHLGRRINRDVFLCCCHQVNSKHVFYYGFCQYLFCRTNRRYGKIYHSKLPEQNKTGDTGTFQKYLYQKSIFVLHHDRIINVGQRHNLQHGAFIRTQIHDVRNRYCCSCWPDCKQYTSVSIASHRDFFYPETDIYSSSFDFNYRLYTGYMYDKVVGNNTRYGSNAGVRCPVEYFISLHEC</sequence>
<keyword evidence="1" id="KW-0472">Membrane</keyword>
<gene>
    <name evidence="2" type="ORF">UW52_C0070G0004</name>
</gene>
<keyword evidence="1" id="KW-1133">Transmembrane helix</keyword>
<keyword evidence="1" id="KW-0812">Transmembrane</keyword>